<dbReference type="AlphaFoldDB" id="A0A2U1J937"/>
<gene>
    <name evidence="9" type="ORF">BB558_002312</name>
</gene>
<keyword evidence="10" id="KW-1185">Reference proteome</keyword>
<proteinExistence type="predicted"/>
<dbReference type="GO" id="GO:0006508">
    <property type="term" value="P:proteolysis"/>
    <property type="evidence" value="ECO:0007669"/>
    <property type="project" value="UniProtKB-KW"/>
</dbReference>
<evidence type="ECO:0000256" key="6">
    <source>
        <dbReference type="PIRSR" id="PIRSR600246-1"/>
    </source>
</evidence>
<comment type="caution">
    <text evidence="9">The sequence shown here is derived from an EMBL/GenBank/DDBJ whole genome shotgun (WGS) entry which is preliminary data.</text>
</comment>
<comment type="catalytic activity">
    <reaction evidence="1">
        <text>Cleavage of a beta-linked Asp residue from the N-terminus of a polypeptide.</text>
        <dbReference type="EC" id="3.4.19.5"/>
    </reaction>
</comment>
<dbReference type="SUPFAM" id="SSF56235">
    <property type="entry name" value="N-terminal nucleophile aminohydrolases (Ntn hydrolases)"/>
    <property type="match status" value="2"/>
</dbReference>
<dbReference type="GO" id="GO:0008798">
    <property type="term" value="F:beta-aspartyl-peptidase activity"/>
    <property type="evidence" value="ECO:0007669"/>
    <property type="project" value="UniProtKB-EC"/>
</dbReference>
<feature type="binding site" evidence="7">
    <location>
        <begin position="83"/>
        <end position="86"/>
    </location>
    <ligand>
        <name>substrate</name>
    </ligand>
</feature>
<dbReference type="Gene3D" id="3.60.20.30">
    <property type="entry name" value="(Glycosyl)asparaginase"/>
    <property type="match status" value="2"/>
</dbReference>
<dbReference type="PANTHER" id="PTHR10188">
    <property type="entry name" value="L-ASPARAGINASE"/>
    <property type="match status" value="1"/>
</dbReference>
<name>A0A2U1J937_SMIAN</name>
<evidence type="ECO:0000256" key="5">
    <source>
        <dbReference type="ARBA" id="ARBA00022813"/>
    </source>
</evidence>
<evidence type="ECO:0000256" key="3">
    <source>
        <dbReference type="ARBA" id="ARBA00022670"/>
    </source>
</evidence>
<dbReference type="EMBL" id="MBFU01000156">
    <property type="protein sequence ID" value="PWA01586.1"/>
    <property type="molecule type" value="Genomic_DNA"/>
</dbReference>
<dbReference type="InterPro" id="IPR000246">
    <property type="entry name" value="Peptidase_T2"/>
</dbReference>
<evidence type="ECO:0000256" key="7">
    <source>
        <dbReference type="PIRSR" id="PIRSR600246-2"/>
    </source>
</evidence>
<keyword evidence="4" id="KW-0378">Hydrolase</keyword>
<sequence length="355" mass="37591">MLASKGLALYHKLKEENAQKTVAQNLSEYADVKANLFVDQKKQGNKILENGPSDTVGIVCKDREGNIIVALSTGGIPMKMPGRVGDTPQWGSGGYAEDGCGAAATGYGEDLIKVLMTKSMVDRVNVEGGSSARRTQDQALEQVRVLESKVDGKGGVICLDKNGNPGIAFNTPRMAFSFCIEGDERGVVVANLFVDQKKQGNKILENGPSDTVGIVCKDREGNIIVALSTGGIPMKMPGRVGDTPQWGSGGYAEDGCGAAATGYGEDLIKVLMTKSMVDRVNVEGGSSARRTQDQALEQVRVLESKVDGKGGVICLDKNGNPGIAFNTPRMAFSFCIEGDERGVVVGIEPEDLKKI</sequence>
<evidence type="ECO:0000256" key="4">
    <source>
        <dbReference type="ARBA" id="ARBA00022801"/>
    </source>
</evidence>
<dbReference type="PANTHER" id="PTHR10188:SF6">
    <property type="entry name" value="N(4)-(BETA-N-ACETYLGLUCOSAMINYL)-L-ASPARAGINASE"/>
    <property type="match status" value="1"/>
</dbReference>
<organism evidence="9 10">
    <name type="scientific">Smittium angustum</name>
    <dbReference type="NCBI Taxonomy" id="133377"/>
    <lineage>
        <taxon>Eukaryota</taxon>
        <taxon>Fungi</taxon>
        <taxon>Fungi incertae sedis</taxon>
        <taxon>Zoopagomycota</taxon>
        <taxon>Kickxellomycotina</taxon>
        <taxon>Harpellomycetes</taxon>
        <taxon>Harpellales</taxon>
        <taxon>Legeriomycetaceae</taxon>
        <taxon>Smittium</taxon>
    </lineage>
</organism>
<evidence type="ECO:0000256" key="1">
    <source>
        <dbReference type="ARBA" id="ARBA00000306"/>
    </source>
</evidence>
<evidence type="ECO:0000313" key="9">
    <source>
        <dbReference type="EMBL" id="PWA01586.1"/>
    </source>
</evidence>
<reference evidence="9 10" key="1">
    <citation type="journal article" date="2018" name="MBio">
        <title>Comparative Genomics Reveals the Core Gene Toolbox for the Fungus-Insect Symbiosis.</title>
        <authorList>
            <person name="Wang Y."/>
            <person name="Stata M."/>
            <person name="Wang W."/>
            <person name="Stajich J.E."/>
            <person name="White M.M."/>
            <person name="Moncalvo J.M."/>
        </authorList>
    </citation>
    <scope>NUCLEOTIDE SEQUENCE [LARGE SCALE GENOMIC DNA]</scope>
    <source>
        <strain evidence="9 10">AUS-126-30</strain>
    </source>
</reference>
<protein>
    <recommendedName>
        <fullName evidence="2">beta-aspartyl-peptidase</fullName>
        <ecNumber evidence="2">3.4.19.5</ecNumber>
    </recommendedName>
</protein>
<evidence type="ECO:0000256" key="2">
    <source>
        <dbReference type="ARBA" id="ARBA00012879"/>
    </source>
</evidence>
<dbReference type="GO" id="GO:0016811">
    <property type="term" value="F:hydrolase activity, acting on carbon-nitrogen (but not peptide) bonds, in linear amides"/>
    <property type="evidence" value="ECO:0007669"/>
    <property type="project" value="UniProtKB-ARBA"/>
</dbReference>
<dbReference type="FunFam" id="3.60.20.30:FF:000001">
    <property type="entry name" value="Isoaspartyl peptidase/L-asparaginase"/>
    <property type="match status" value="2"/>
</dbReference>
<keyword evidence="3" id="KW-0645">Protease</keyword>
<accession>A0A2U1J937</accession>
<dbReference type="GO" id="GO:0005737">
    <property type="term" value="C:cytoplasm"/>
    <property type="evidence" value="ECO:0007669"/>
    <property type="project" value="TreeGrafter"/>
</dbReference>
<evidence type="ECO:0000256" key="8">
    <source>
        <dbReference type="PIRSR" id="PIRSR600246-3"/>
    </source>
</evidence>
<feature type="site" description="Cleavage; by autolysis" evidence="8">
    <location>
        <begin position="54"/>
        <end position="55"/>
    </location>
</feature>
<dbReference type="Proteomes" id="UP000245591">
    <property type="component" value="Unassembled WGS sequence"/>
</dbReference>
<feature type="active site" description="Nucleophile" evidence="6">
    <location>
        <position position="55"/>
    </location>
</feature>
<keyword evidence="5" id="KW-0068">Autocatalytic cleavage</keyword>
<dbReference type="InterPro" id="IPR029055">
    <property type="entry name" value="Ntn_hydrolases_N"/>
</dbReference>
<dbReference type="Pfam" id="PF01112">
    <property type="entry name" value="Asparaginase_2"/>
    <property type="match status" value="2"/>
</dbReference>
<evidence type="ECO:0000313" key="10">
    <source>
        <dbReference type="Proteomes" id="UP000245591"/>
    </source>
</evidence>
<feature type="binding site" evidence="7">
    <location>
        <begin position="105"/>
        <end position="108"/>
    </location>
    <ligand>
        <name>substrate</name>
    </ligand>
</feature>
<dbReference type="EC" id="3.4.19.5" evidence="2"/>